<dbReference type="EMBL" id="JAQFWP010000030">
    <property type="protein sequence ID" value="MDA2806143.1"/>
    <property type="molecule type" value="Genomic_DNA"/>
</dbReference>
<feature type="transmembrane region" description="Helical" evidence="1">
    <location>
        <begin position="80"/>
        <end position="102"/>
    </location>
</feature>
<keyword evidence="4" id="KW-0418">Kinase</keyword>
<feature type="transmembrane region" description="Helical" evidence="1">
    <location>
        <begin position="214"/>
        <end position="236"/>
    </location>
</feature>
<keyword evidence="5" id="KW-1185">Reference proteome</keyword>
<feature type="transmembrane region" description="Helical" evidence="1">
    <location>
        <begin position="42"/>
        <end position="68"/>
    </location>
</feature>
<keyword evidence="4" id="KW-0808">Transferase</keyword>
<dbReference type="Proteomes" id="UP001165685">
    <property type="component" value="Unassembled WGS sequence"/>
</dbReference>
<reference evidence="4" key="1">
    <citation type="submission" date="2023-01" db="EMBL/GenBank/DDBJ databases">
        <title>Draft genome sequence of Nocardiopsis sp. LSu2-4 isolated from halophytes.</title>
        <authorList>
            <person name="Duangmal K."/>
            <person name="Chantavorakit T."/>
        </authorList>
    </citation>
    <scope>NUCLEOTIDE SEQUENCE</scope>
    <source>
        <strain evidence="4">LSu2-4</strain>
    </source>
</reference>
<feature type="domain" description="MHYT" evidence="3">
    <location>
        <begin position="7"/>
        <end position="196"/>
    </location>
</feature>
<evidence type="ECO:0000259" key="3">
    <source>
        <dbReference type="PROSITE" id="PS50924"/>
    </source>
</evidence>
<evidence type="ECO:0000313" key="5">
    <source>
        <dbReference type="Proteomes" id="UP001165685"/>
    </source>
</evidence>
<dbReference type="RefSeq" id="WP_270678787.1">
    <property type="nucleotide sequence ID" value="NZ_JAQFWP010000030.1"/>
</dbReference>
<feature type="transmembrane region" description="Helical" evidence="1">
    <location>
        <begin position="140"/>
        <end position="162"/>
    </location>
</feature>
<dbReference type="PANTHER" id="PTHR35152:SF1">
    <property type="entry name" value="DOMAIN SIGNALLING PROTEIN, PUTATIVE (AFU_ORTHOLOGUE AFUA_5G11310)-RELATED"/>
    <property type="match status" value="1"/>
</dbReference>
<feature type="transmembrane region" description="Helical" evidence="1">
    <location>
        <begin position="109"/>
        <end position="128"/>
    </location>
</feature>
<accession>A0ABT4TN64</accession>
<evidence type="ECO:0000256" key="1">
    <source>
        <dbReference type="PROSITE-ProRule" id="PRU00244"/>
    </source>
</evidence>
<protein>
    <submittedName>
        <fullName evidence="4">Histidine kinase</fullName>
    </submittedName>
</protein>
<feature type="transmembrane region" description="Helical" evidence="1">
    <location>
        <begin position="171"/>
        <end position="194"/>
    </location>
</feature>
<keyword evidence="1" id="KW-0812">Transmembrane</keyword>
<dbReference type="InterPro" id="IPR005330">
    <property type="entry name" value="MHYT_dom"/>
</dbReference>
<sequence>MIEHAALGWWTPALAYGVSVLGSFIGLMFATRARSADGASRWGWLALGAVSLGGAAVWSMHFIAMMGFRVNGMVIRYDPLLTVVSAAVAIAIMAAALAVATLWRTLPALLAGGAAAGAGVVAMHYMGMASMRMEGEMHHSTGFVAAACVIAVVAATVALWFARNLSSSGSIVAAAFVMGVAVSAMHYTGMMGVSVEGHGGSMSDVPAGMSALDFLTPMILGPGLFLSLSALLLLALPEEERGRPRPRARYGAVPAGRDTGVRS</sequence>
<dbReference type="GO" id="GO:0016301">
    <property type="term" value="F:kinase activity"/>
    <property type="evidence" value="ECO:0007669"/>
    <property type="project" value="UniProtKB-KW"/>
</dbReference>
<dbReference type="PANTHER" id="PTHR35152">
    <property type="entry name" value="DOMAIN SIGNALLING PROTEIN, PUTATIVE (AFU_ORTHOLOGUE AFUA_5G11310)-RELATED"/>
    <property type="match status" value="1"/>
</dbReference>
<feature type="region of interest" description="Disordered" evidence="2">
    <location>
        <begin position="244"/>
        <end position="263"/>
    </location>
</feature>
<dbReference type="PROSITE" id="PS50924">
    <property type="entry name" value="MHYT"/>
    <property type="match status" value="1"/>
</dbReference>
<evidence type="ECO:0000313" key="4">
    <source>
        <dbReference type="EMBL" id="MDA2806143.1"/>
    </source>
</evidence>
<keyword evidence="1" id="KW-1133">Transmembrane helix</keyword>
<feature type="transmembrane region" description="Helical" evidence="1">
    <location>
        <begin position="6"/>
        <end position="30"/>
    </location>
</feature>
<proteinExistence type="predicted"/>
<name>A0ABT4TN64_9ACTN</name>
<keyword evidence="1" id="KW-0472">Membrane</keyword>
<organism evidence="4 5">
    <name type="scientific">Nocardiopsis suaedae</name>
    <dbReference type="NCBI Taxonomy" id="3018444"/>
    <lineage>
        <taxon>Bacteria</taxon>
        <taxon>Bacillati</taxon>
        <taxon>Actinomycetota</taxon>
        <taxon>Actinomycetes</taxon>
        <taxon>Streptosporangiales</taxon>
        <taxon>Nocardiopsidaceae</taxon>
        <taxon>Nocardiopsis</taxon>
    </lineage>
</organism>
<gene>
    <name evidence="4" type="ORF">O4U47_16645</name>
</gene>
<comment type="caution">
    <text evidence="4">The sequence shown here is derived from an EMBL/GenBank/DDBJ whole genome shotgun (WGS) entry which is preliminary data.</text>
</comment>
<dbReference type="Pfam" id="PF03707">
    <property type="entry name" value="MHYT"/>
    <property type="match status" value="2"/>
</dbReference>
<evidence type="ECO:0000256" key="2">
    <source>
        <dbReference type="SAM" id="MobiDB-lite"/>
    </source>
</evidence>